<dbReference type="Proteomes" id="UP000264330">
    <property type="component" value="Unassembled WGS sequence"/>
</dbReference>
<sequence length="642" mass="73659">MKKIKLILAVITISLASCSDYLDVVPDNVATIEYAFRSRNEAEKYLFSCYSYRPEIGSVDLDPAMASDETFKRYGINGAGQVWQNTLIARGFQSLTSPILNTWDGENGSESAWRGIRECNIFLENIDLVPDLTETEKKRWIGEVKFLKAYYHFYLLKCYGPIPIVDENLPIYSKPQEVQIYREPVDEVFAYIVALLTESIEYLPNAVEVIEGTEAGRIDKLIALGVKAKVLTFAASPLFNGNTAYASMVDNKGVQLFPQQYDESKWLLAAEACKEAIDECHAQGKSLYDLVDPLVLDADPVFKLQTTYRQAITHRWNQELIWGNTRYNNNFLARSTTARIIRMENVNNAMTEYAPTLQFVEKYYSDNGVPIDEDIMWRSESWYQDRYKVRAEPAQEDEGKRIEEGKYTVNLHFNREPRFYASIGFDKGIYYGSGYYQFNDSQRNVKYADFLKGGVSGFQGGSGYSISGYSVKKLHSFKNAQTSTSISTEYFPFPILRLADLYLLYAETLNETSGPSDEVYHYIDLVRSRAGLTGVKESWSNYSINPNKPNTKEGLRAIIHQERAIELAFEGKRFWDIRRWKEIGVMNNQPKGWNVQGQTPEEFYKITLLPQIPVSFTIKDYFWPIKESNLAVNPNLIQNYGW</sequence>
<protein>
    <submittedName>
        <fullName evidence="8">RagB/SusD family nutrient uptake outer membrane protein</fullName>
    </submittedName>
</protein>
<dbReference type="InterPro" id="IPR012944">
    <property type="entry name" value="SusD_RagB_dom"/>
</dbReference>
<dbReference type="Pfam" id="PF14322">
    <property type="entry name" value="SusD-like_3"/>
    <property type="match status" value="1"/>
</dbReference>
<gene>
    <name evidence="8" type="ORF">DGQ38_03045</name>
</gene>
<evidence type="ECO:0000256" key="3">
    <source>
        <dbReference type="ARBA" id="ARBA00022729"/>
    </source>
</evidence>
<comment type="subcellular location">
    <subcellularLocation>
        <location evidence="1">Cell outer membrane</location>
    </subcellularLocation>
</comment>
<dbReference type="RefSeq" id="WP_013071033.1">
    <property type="nucleotide sequence ID" value="NZ_CAJXAW010000012.1"/>
</dbReference>
<feature type="domain" description="SusD-like N-terminal" evidence="7">
    <location>
        <begin position="98"/>
        <end position="209"/>
    </location>
</feature>
<evidence type="ECO:0000313" key="8">
    <source>
        <dbReference type="EMBL" id="HCV80006.1"/>
    </source>
</evidence>
<dbReference type="PROSITE" id="PS51257">
    <property type="entry name" value="PROKAR_LIPOPROTEIN"/>
    <property type="match status" value="1"/>
</dbReference>
<dbReference type="GO" id="GO:0009279">
    <property type="term" value="C:cell outer membrane"/>
    <property type="evidence" value="ECO:0007669"/>
    <property type="project" value="UniProtKB-SubCell"/>
</dbReference>
<evidence type="ECO:0000313" key="9">
    <source>
        <dbReference type="Proteomes" id="UP000264330"/>
    </source>
</evidence>
<accession>A0A3D5IY79</accession>
<evidence type="ECO:0000256" key="4">
    <source>
        <dbReference type="ARBA" id="ARBA00023136"/>
    </source>
</evidence>
<dbReference type="InterPro" id="IPR011990">
    <property type="entry name" value="TPR-like_helical_dom_sf"/>
</dbReference>
<keyword evidence="5" id="KW-0998">Cell outer membrane</keyword>
<keyword evidence="3" id="KW-0732">Signal</keyword>
<keyword evidence="4" id="KW-0472">Membrane</keyword>
<organism evidence="8 9">
    <name type="scientific">Zunongwangia profunda</name>
    <dbReference type="NCBI Taxonomy" id="398743"/>
    <lineage>
        <taxon>Bacteria</taxon>
        <taxon>Pseudomonadati</taxon>
        <taxon>Bacteroidota</taxon>
        <taxon>Flavobacteriia</taxon>
        <taxon>Flavobacteriales</taxon>
        <taxon>Flavobacteriaceae</taxon>
        <taxon>Zunongwangia</taxon>
    </lineage>
</organism>
<evidence type="ECO:0000256" key="5">
    <source>
        <dbReference type="ARBA" id="ARBA00023237"/>
    </source>
</evidence>
<dbReference type="SUPFAM" id="SSF48452">
    <property type="entry name" value="TPR-like"/>
    <property type="match status" value="1"/>
</dbReference>
<dbReference type="Gene3D" id="1.25.40.390">
    <property type="match status" value="1"/>
</dbReference>
<evidence type="ECO:0000256" key="1">
    <source>
        <dbReference type="ARBA" id="ARBA00004442"/>
    </source>
</evidence>
<evidence type="ECO:0000259" key="6">
    <source>
        <dbReference type="Pfam" id="PF07980"/>
    </source>
</evidence>
<comment type="caution">
    <text evidence="8">The sequence shown here is derived from an EMBL/GenBank/DDBJ whole genome shotgun (WGS) entry which is preliminary data.</text>
</comment>
<evidence type="ECO:0000259" key="7">
    <source>
        <dbReference type="Pfam" id="PF14322"/>
    </source>
</evidence>
<dbReference type="InterPro" id="IPR033985">
    <property type="entry name" value="SusD-like_N"/>
</dbReference>
<feature type="domain" description="RagB/SusD" evidence="6">
    <location>
        <begin position="319"/>
        <end position="642"/>
    </location>
</feature>
<dbReference type="EMBL" id="DPMF01000067">
    <property type="protein sequence ID" value="HCV80006.1"/>
    <property type="molecule type" value="Genomic_DNA"/>
</dbReference>
<reference evidence="8 9" key="1">
    <citation type="journal article" date="2018" name="Nat. Biotechnol.">
        <title>A standardized bacterial taxonomy based on genome phylogeny substantially revises the tree of life.</title>
        <authorList>
            <person name="Parks D.H."/>
            <person name="Chuvochina M."/>
            <person name="Waite D.W."/>
            <person name="Rinke C."/>
            <person name="Skarshewski A."/>
            <person name="Chaumeil P.A."/>
            <person name="Hugenholtz P."/>
        </authorList>
    </citation>
    <scope>NUCLEOTIDE SEQUENCE [LARGE SCALE GENOMIC DNA]</scope>
    <source>
        <strain evidence="8">UBA9359</strain>
    </source>
</reference>
<name>A0A3D5IY79_9FLAO</name>
<comment type="similarity">
    <text evidence="2">Belongs to the SusD family.</text>
</comment>
<dbReference type="AlphaFoldDB" id="A0A3D5IY79"/>
<dbReference type="OMA" id="FERERWI"/>
<proteinExistence type="inferred from homology"/>
<evidence type="ECO:0000256" key="2">
    <source>
        <dbReference type="ARBA" id="ARBA00006275"/>
    </source>
</evidence>
<dbReference type="Pfam" id="PF07980">
    <property type="entry name" value="SusD_RagB"/>
    <property type="match status" value="1"/>
</dbReference>